<protein>
    <submittedName>
        <fullName evidence="11">Nickel-dependent hydrogenase large subunit</fullName>
    </submittedName>
</protein>
<feature type="binding site" evidence="8">
    <location>
        <position position="461"/>
    </location>
    <ligand>
        <name>Fe cation</name>
        <dbReference type="ChEBI" id="CHEBI:24875"/>
    </ligand>
</feature>
<feature type="region of interest" description="Disordered" evidence="10">
    <location>
        <begin position="417"/>
        <end position="437"/>
    </location>
</feature>
<comment type="cofactor">
    <cofactor evidence="1 8">
        <name>Ni(2+)</name>
        <dbReference type="ChEBI" id="CHEBI:49786"/>
    </cofactor>
</comment>
<feature type="binding site" evidence="8">
    <location>
        <position position="42"/>
    </location>
    <ligand>
        <name>Mg(2+)</name>
        <dbReference type="ChEBI" id="CHEBI:18420"/>
    </ligand>
</feature>
<comment type="subunit">
    <text evidence="4">Heterodimer of a large and a small subunit.</text>
</comment>
<dbReference type="Pfam" id="PF00374">
    <property type="entry name" value="NiFeSe_Hases"/>
    <property type="match status" value="2"/>
</dbReference>
<dbReference type="EMBL" id="CP001785">
    <property type="protein sequence ID" value="ACX52875.1"/>
    <property type="molecule type" value="Genomic_DNA"/>
</dbReference>
<feature type="binding site" evidence="8">
    <location>
        <position position="464"/>
    </location>
    <ligand>
        <name>Mg(2+)</name>
        <dbReference type="ChEBI" id="CHEBI:18420"/>
    </ligand>
</feature>
<comment type="cofactor">
    <cofactor evidence="8">
        <name>Fe cation</name>
        <dbReference type="ChEBI" id="CHEBI:24875"/>
    </cofactor>
</comment>
<sequence>MATKVIVDPITRIEGHLKIEVEVANGKVVNAWSSGTLFRGIEIILKGRDPRDAQHITQRICGVCPLSHGIASVLCLDDAFKAQVPPNGRIIRNLIQGANWLMSHILHFYTLAALDYVKGPDTPPFVPRFKGDYRLPPKVNEVLVQHYLEALDARRKAHEMLAVFGAKAPHPTVFIPGGVTEAVTAERIEKFRTYLEELIRFIDQTYVPDVKIVAEYYSDYWDIGRGCRNMLAYGAFPQADGQAGRRDLFFKPGVYTNGKFAPFDPQKIVEDVKYSWYANDTSRLPPARGETVPQPRKAGAYSWLKAPRYNGLPHEVGPLARSWINQAPEIVSLGERAFSVLGRHYARALECSRLAHAMLDWLNQLKVGEPVYLPAQVPEEAHGMGLTEAARGALGHWIEIKNYRIANYQAVVPTTWNASPRDDRGQPGPIEQALIGTPVQDPENPIEITRVVRSFDPCLACAIHLLELRVHSRRGSSSFRI</sequence>
<keyword evidence="8" id="KW-0408">Iron</keyword>
<organism evidence="11 12">
    <name type="scientific">Ammonifex degensii (strain DSM 10501 / KC4)</name>
    <dbReference type="NCBI Taxonomy" id="429009"/>
    <lineage>
        <taxon>Bacteria</taxon>
        <taxon>Bacillati</taxon>
        <taxon>Bacillota</taxon>
        <taxon>Clostridia</taxon>
        <taxon>Thermoanaerobacterales</taxon>
        <taxon>Thermoanaerobacteraceae</taxon>
        <taxon>Ammonifex</taxon>
    </lineage>
</organism>
<feature type="binding site" evidence="8">
    <location>
        <position position="458"/>
    </location>
    <ligand>
        <name>Ni(2+)</name>
        <dbReference type="ChEBI" id="CHEBI:49786"/>
    </ligand>
</feature>
<keyword evidence="8" id="KW-0460">Magnesium</keyword>
<proteinExistence type="inferred from homology"/>
<evidence type="ECO:0000256" key="7">
    <source>
        <dbReference type="ARBA" id="ARBA00023002"/>
    </source>
</evidence>
<evidence type="ECO:0000313" key="12">
    <source>
        <dbReference type="Proteomes" id="UP000002620"/>
    </source>
</evidence>
<evidence type="ECO:0000256" key="5">
    <source>
        <dbReference type="ARBA" id="ARBA00022596"/>
    </source>
</evidence>
<evidence type="ECO:0000256" key="2">
    <source>
        <dbReference type="ARBA" id="ARBA00004196"/>
    </source>
</evidence>
<dbReference type="InterPro" id="IPR001501">
    <property type="entry name" value="Ni-dep_hyd_lsu"/>
</dbReference>
<evidence type="ECO:0000256" key="9">
    <source>
        <dbReference type="RuleBase" id="RU003896"/>
    </source>
</evidence>
<dbReference type="InterPro" id="IPR050867">
    <property type="entry name" value="NiFe/NiFeSe_hydrgnase_LSU"/>
</dbReference>
<keyword evidence="5 8" id="KW-0533">Nickel</keyword>
<name>C9R996_AMMDK</name>
<dbReference type="FunFam" id="1.10.645.10:FF:000002">
    <property type="entry name" value="Hydrogenase 2 large subunit"/>
    <property type="match status" value="1"/>
</dbReference>
<feature type="binding site" evidence="8">
    <location>
        <position position="64"/>
    </location>
    <ligand>
        <name>Fe cation</name>
        <dbReference type="ChEBI" id="CHEBI:24875"/>
    </ligand>
</feature>
<dbReference type="RefSeq" id="WP_015739752.1">
    <property type="nucleotide sequence ID" value="NC_013385.1"/>
</dbReference>
<keyword evidence="6 8" id="KW-0479">Metal-binding</keyword>
<dbReference type="STRING" id="429009.Adeg_1787"/>
<dbReference type="GO" id="GO:0030313">
    <property type="term" value="C:cell envelope"/>
    <property type="evidence" value="ECO:0007669"/>
    <property type="project" value="UniProtKB-SubCell"/>
</dbReference>
<dbReference type="PROSITE" id="PS00508">
    <property type="entry name" value="NI_HGENASE_L_2"/>
    <property type="match status" value="1"/>
</dbReference>
<evidence type="ECO:0000256" key="6">
    <source>
        <dbReference type="ARBA" id="ARBA00022723"/>
    </source>
</evidence>
<dbReference type="OrthoDB" id="9761717at2"/>
<evidence type="ECO:0000256" key="8">
    <source>
        <dbReference type="PIRSR" id="PIRSR601501-1"/>
    </source>
</evidence>
<evidence type="ECO:0000256" key="3">
    <source>
        <dbReference type="ARBA" id="ARBA00009292"/>
    </source>
</evidence>
<dbReference type="NCBIfam" id="NF033181">
    <property type="entry name" value="NiFeSe_hydrog"/>
    <property type="match status" value="1"/>
</dbReference>
<dbReference type="PANTHER" id="PTHR42958:SF2">
    <property type="entry name" value="UPTAKE HYDROGENASE LARGE SUBUNIT"/>
    <property type="match status" value="1"/>
</dbReference>
<dbReference type="KEGG" id="adg:Adeg_1787"/>
<dbReference type="PANTHER" id="PTHR42958">
    <property type="entry name" value="HYDROGENASE-2 LARGE CHAIN"/>
    <property type="match status" value="1"/>
</dbReference>
<reference evidence="11 12" key="1">
    <citation type="submission" date="2009-10" db="EMBL/GenBank/DDBJ databases">
        <title>Complete sequence of chromosome of Ammonifex degensii KC4.</title>
        <authorList>
            <consortium name="US DOE Joint Genome Institute"/>
            <person name="Kerfeld C."/>
            <person name="Goodner B."/>
            <person name="Huber H."/>
            <person name="Stetter K."/>
            <person name="Lucas S."/>
            <person name="Copeland A."/>
            <person name="Lapidus A."/>
            <person name="Glavina del Rio T."/>
            <person name="Dalin E."/>
            <person name="Tice H."/>
            <person name="Bruce D."/>
            <person name="Goodwin L."/>
            <person name="Pitluck S."/>
            <person name="Saunders E."/>
            <person name="Brettin T."/>
            <person name="Detter J.C."/>
            <person name="Han C."/>
            <person name="Larimer F."/>
            <person name="Land M."/>
            <person name="Hauser L."/>
            <person name="Kyrpides N."/>
            <person name="Ovchinnikova G."/>
            <person name="Richardson P."/>
        </authorList>
    </citation>
    <scope>NUCLEOTIDE SEQUENCE [LARGE SCALE GENOMIC DNA]</scope>
    <source>
        <strain evidence="12">DSM 10501 / KC4</strain>
    </source>
</reference>
<feature type="binding site" evidence="8">
    <location>
        <position position="64"/>
    </location>
    <ligand>
        <name>Ni(2+)</name>
        <dbReference type="ChEBI" id="CHEBI:49786"/>
    </ligand>
</feature>
<keyword evidence="7 9" id="KW-0560">Oxidoreductase</keyword>
<comment type="similarity">
    <text evidence="3 9">Belongs to the [NiFe]/[NiFeSe] hydrogenase large subunit family.</text>
</comment>
<gene>
    <name evidence="11" type="ordered locus">Adeg_1787</name>
</gene>
<evidence type="ECO:0000256" key="10">
    <source>
        <dbReference type="SAM" id="MobiDB-lite"/>
    </source>
</evidence>
<evidence type="ECO:0000256" key="1">
    <source>
        <dbReference type="ARBA" id="ARBA00001967"/>
    </source>
</evidence>
<dbReference type="GO" id="GO:0016151">
    <property type="term" value="F:nickel cation binding"/>
    <property type="evidence" value="ECO:0007669"/>
    <property type="project" value="InterPro"/>
</dbReference>
<dbReference type="eggNOG" id="COG0374">
    <property type="taxonomic scope" value="Bacteria"/>
</dbReference>
<dbReference type="InterPro" id="IPR029014">
    <property type="entry name" value="NiFe-Hase_large"/>
</dbReference>
<dbReference type="PROSITE" id="PS00507">
    <property type="entry name" value="NI_HGENASE_L_1"/>
    <property type="match status" value="1"/>
</dbReference>
<dbReference type="HOGENOM" id="CLU_030087_0_0_9"/>
<dbReference type="Gene3D" id="1.10.645.10">
    <property type="entry name" value="Cytochrome-c3 Hydrogenase, chain B"/>
    <property type="match status" value="1"/>
</dbReference>
<dbReference type="Proteomes" id="UP000002620">
    <property type="component" value="Chromosome"/>
</dbReference>
<comment type="subcellular location">
    <subcellularLocation>
        <location evidence="2">Cell envelope</location>
    </subcellularLocation>
</comment>
<evidence type="ECO:0000313" key="11">
    <source>
        <dbReference type="EMBL" id="ACX52875.1"/>
    </source>
</evidence>
<accession>C9R996</accession>
<feature type="binding site" evidence="8">
    <location>
        <position position="61"/>
    </location>
    <ligand>
        <name>Ni(2+)</name>
        <dbReference type="ChEBI" id="CHEBI:49786"/>
    </ligand>
</feature>
<evidence type="ECO:0000256" key="4">
    <source>
        <dbReference type="ARBA" id="ARBA00011771"/>
    </source>
</evidence>
<dbReference type="AlphaFoldDB" id="C9R996"/>
<dbReference type="InterPro" id="IPR018194">
    <property type="entry name" value="Ni-dep_hyd_lsu_Ni_BS"/>
</dbReference>
<dbReference type="GO" id="GO:0008901">
    <property type="term" value="F:ferredoxin hydrogenase activity"/>
    <property type="evidence" value="ECO:0007669"/>
    <property type="project" value="InterPro"/>
</dbReference>
<dbReference type="SUPFAM" id="SSF56762">
    <property type="entry name" value="HydB/Nqo4-like"/>
    <property type="match status" value="1"/>
</dbReference>
<keyword evidence="12" id="KW-1185">Reference proteome</keyword>